<evidence type="ECO:0000313" key="4">
    <source>
        <dbReference type="Proteomes" id="UP000249799"/>
    </source>
</evidence>
<name>A0A2Z4FJ36_9DELT</name>
<dbReference type="RefSeq" id="WP_111333220.1">
    <property type="nucleotide sequence ID" value="NZ_CP030032.1"/>
</dbReference>
<feature type="compositionally biased region" description="Acidic residues" evidence="1">
    <location>
        <begin position="318"/>
        <end position="331"/>
    </location>
</feature>
<dbReference type="EMBL" id="CP030032">
    <property type="protein sequence ID" value="AWV89041.1"/>
    <property type="molecule type" value="Genomic_DNA"/>
</dbReference>
<reference evidence="3 4" key="1">
    <citation type="submission" date="2018-06" db="EMBL/GenBank/DDBJ databases">
        <title>Lujinxingia sediminis gen. nov. sp. nov., a new facultative anaerobic member of the class Deltaproteobacteria, and proposal of Lujinxingaceae fam. nov.</title>
        <authorList>
            <person name="Guo L.-Y."/>
            <person name="Li C.-M."/>
            <person name="Wang S."/>
            <person name="Du Z.-J."/>
        </authorList>
    </citation>
    <scope>NUCLEOTIDE SEQUENCE [LARGE SCALE GENOMIC DNA]</scope>
    <source>
        <strain evidence="3 4">FA350</strain>
    </source>
</reference>
<dbReference type="KEGG" id="bsed:DN745_06685"/>
<dbReference type="Proteomes" id="UP000249799">
    <property type="component" value="Chromosome"/>
</dbReference>
<evidence type="ECO:0000256" key="2">
    <source>
        <dbReference type="SAM" id="SignalP"/>
    </source>
</evidence>
<feature type="compositionally biased region" description="Basic residues" evidence="1">
    <location>
        <begin position="297"/>
        <end position="313"/>
    </location>
</feature>
<dbReference type="AlphaFoldDB" id="A0A2Z4FJ36"/>
<dbReference type="OrthoDB" id="5495674at2"/>
<accession>A0A2Z4FJ36</accession>
<keyword evidence="2" id="KW-0732">Signal</keyword>
<sequence length="331" mass="37541">MNRSKYIQFALTFFLVLGFALPAMAKDEGNLNAPLGTVKWGDSRKDVVKKVKEQLLEAMRTDNKFKGNRVLLQREHTRILNKVDEFSASYEKLDANAGYQVSVISDEFSRQNGESMMQIRDTVANRYYFFVDGGLYKMVVAYNQRYLRNVGFEPFVVQVAQKYGKPVSTDFIEEEDEDVLMEAIWTKGNTILTVKNQKRFFGTFTMAFAERSTAKRLDALRVARGDDKDTEKGLSARVESLTEISQREVDADIVDSIIGDSKINLNEGRPVDSQIARAEEEAAQKELAAKQAAEAKAKKKKKKTKKKAKKKSKRDFSDIESSDSGDDLIIY</sequence>
<feature type="signal peptide" evidence="2">
    <location>
        <begin position="1"/>
        <end position="25"/>
    </location>
</feature>
<gene>
    <name evidence="3" type="ORF">DN745_06685</name>
</gene>
<proteinExistence type="predicted"/>
<organism evidence="3 4">
    <name type="scientific">Bradymonas sediminis</name>
    <dbReference type="NCBI Taxonomy" id="1548548"/>
    <lineage>
        <taxon>Bacteria</taxon>
        <taxon>Deltaproteobacteria</taxon>
        <taxon>Bradymonadales</taxon>
        <taxon>Bradymonadaceae</taxon>
        <taxon>Bradymonas</taxon>
    </lineage>
</organism>
<evidence type="ECO:0000256" key="1">
    <source>
        <dbReference type="SAM" id="MobiDB-lite"/>
    </source>
</evidence>
<feature type="compositionally biased region" description="Basic and acidic residues" evidence="1">
    <location>
        <begin position="287"/>
        <end position="296"/>
    </location>
</feature>
<keyword evidence="4" id="KW-1185">Reference proteome</keyword>
<feature type="region of interest" description="Disordered" evidence="1">
    <location>
        <begin position="287"/>
        <end position="331"/>
    </location>
</feature>
<feature type="chain" id="PRO_5043523213" evidence="2">
    <location>
        <begin position="26"/>
        <end position="331"/>
    </location>
</feature>
<evidence type="ECO:0000313" key="3">
    <source>
        <dbReference type="EMBL" id="AWV89041.1"/>
    </source>
</evidence>
<protein>
    <submittedName>
        <fullName evidence="3">Uncharacterized protein</fullName>
    </submittedName>
</protein>